<proteinExistence type="predicted"/>
<evidence type="ECO:0000313" key="1">
    <source>
        <dbReference type="EMBL" id="GER88067.1"/>
    </source>
</evidence>
<reference evidence="1 2" key="1">
    <citation type="submission" date="2019-10" db="EMBL/GenBank/DDBJ databases">
        <title>Dictyobacter vulcani sp. nov., within the class Ktedonobacteria, isolated from soil of volcanic Mt. Zao.</title>
        <authorList>
            <person name="Zheng Y."/>
            <person name="Wang C.M."/>
            <person name="Sakai Y."/>
            <person name="Abe K."/>
            <person name="Yokota A."/>
            <person name="Yabe S."/>
        </authorList>
    </citation>
    <scope>NUCLEOTIDE SEQUENCE [LARGE SCALE GENOMIC DNA]</scope>
    <source>
        <strain evidence="1 2">W12</strain>
    </source>
</reference>
<dbReference type="Proteomes" id="UP000326912">
    <property type="component" value="Unassembled WGS sequence"/>
</dbReference>
<gene>
    <name evidence="1" type="ORF">KDW_22290</name>
</gene>
<dbReference type="AlphaFoldDB" id="A0A5J4KNR8"/>
<accession>A0A5J4KNR8</accession>
<protein>
    <submittedName>
        <fullName evidence="1">Uncharacterized protein</fullName>
    </submittedName>
</protein>
<sequence length="58" mass="6423">MPSSSFFIRQEKTSAICAQNPGAYTQFCQIIAILSPTSGPDPYVIWERGSNKEHSCKT</sequence>
<organism evidence="1 2">
    <name type="scientific">Dictyobacter vulcani</name>
    <dbReference type="NCBI Taxonomy" id="2607529"/>
    <lineage>
        <taxon>Bacteria</taxon>
        <taxon>Bacillati</taxon>
        <taxon>Chloroflexota</taxon>
        <taxon>Ktedonobacteria</taxon>
        <taxon>Ktedonobacterales</taxon>
        <taxon>Dictyobacteraceae</taxon>
        <taxon>Dictyobacter</taxon>
    </lineage>
</organism>
<evidence type="ECO:0000313" key="2">
    <source>
        <dbReference type="Proteomes" id="UP000326912"/>
    </source>
</evidence>
<name>A0A5J4KNR8_9CHLR</name>
<comment type="caution">
    <text evidence="1">The sequence shown here is derived from an EMBL/GenBank/DDBJ whole genome shotgun (WGS) entry which is preliminary data.</text>
</comment>
<keyword evidence="2" id="KW-1185">Reference proteome</keyword>
<dbReference type="EMBL" id="BKZW01000001">
    <property type="protein sequence ID" value="GER88067.1"/>
    <property type="molecule type" value="Genomic_DNA"/>
</dbReference>